<keyword evidence="2" id="KW-1185">Reference proteome</keyword>
<name>A0AAV4N9W6_CAEEX</name>
<reference evidence="1 2" key="1">
    <citation type="submission" date="2021-06" db="EMBL/GenBank/DDBJ databases">
        <title>Caerostris extrusa draft genome.</title>
        <authorList>
            <person name="Kono N."/>
            <person name="Arakawa K."/>
        </authorList>
    </citation>
    <scope>NUCLEOTIDE SEQUENCE [LARGE SCALE GENOMIC DNA]</scope>
</reference>
<organism evidence="1 2">
    <name type="scientific">Caerostris extrusa</name>
    <name type="common">Bark spider</name>
    <name type="synonym">Caerostris bankana</name>
    <dbReference type="NCBI Taxonomy" id="172846"/>
    <lineage>
        <taxon>Eukaryota</taxon>
        <taxon>Metazoa</taxon>
        <taxon>Ecdysozoa</taxon>
        <taxon>Arthropoda</taxon>
        <taxon>Chelicerata</taxon>
        <taxon>Arachnida</taxon>
        <taxon>Araneae</taxon>
        <taxon>Araneomorphae</taxon>
        <taxon>Entelegynae</taxon>
        <taxon>Araneoidea</taxon>
        <taxon>Araneidae</taxon>
        <taxon>Caerostris</taxon>
    </lineage>
</organism>
<sequence length="108" mass="12396">MKSHINNTRRRSLPKKDALLISLTQTGQNGEGGKKKYDFGNRLRNRKESKHTLKKKKKKKIVTEFCPLNAVAECERFQRWLVEGSTFLWDNGLKSLNGSRAADVCYAL</sequence>
<accession>A0AAV4N9W6</accession>
<protein>
    <submittedName>
        <fullName evidence="1">Uncharacterized protein</fullName>
    </submittedName>
</protein>
<gene>
    <name evidence="1" type="ORF">CEXT_593101</name>
</gene>
<evidence type="ECO:0000313" key="2">
    <source>
        <dbReference type="Proteomes" id="UP001054945"/>
    </source>
</evidence>
<proteinExistence type="predicted"/>
<evidence type="ECO:0000313" key="1">
    <source>
        <dbReference type="EMBL" id="GIX80703.1"/>
    </source>
</evidence>
<dbReference type="AlphaFoldDB" id="A0AAV4N9W6"/>
<dbReference type="Proteomes" id="UP001054945">
    <property type="component" value="Unassembled WGS sequence"/>
</dbReference>
<dbReference type="EMBL" id="BPLR01020617">
    <property type="protein sequence ID" value="GIX80703.1"/>
    <property type="molecule type" value="Genomic_DNA"/>
</dbReference>
<comment type="caution">
    <text evidence="1">The sequence shown here is derived from an EMBL/GenBank/DDBJ whole genome shotgun (WGS) entry which is preliminary data.</text>
</comment>